<evidence type="ECO:0000313" key="2">
    <source>
        <dbReference type="EMBL" id="QNM83340.1"/>
    </source>
</evidence>
<dbReference type="InterPro" id="IPR018754">
    <property type="entry name" value="RovC-like_DNA-bd"/>
</dbReference>
<evidence type="ECO:0000259" key="1">
    <source>
        <dbReference type="Pfam" id="PF10074"/>
    </source>
</evidence>
<keyword evidence="3" id="KW-1185">Reference proteome</keyword>
<gene>
    <name evidence="2" type="ORF">H8M03_03055</name>
</gene>
<reference evidence="2 3" key="1">
    <citation type="submission" date="2020-08" db="EMBL/GenBank/DDBJ databases">
        <title>Sphingomonas sp. sand1-3 16S ribosomal RNA gene Genome sequencing and assembly.</title>
        <authorList>
            <person name="Kang M."/>
        </authorList>
    </citation>
    <scope>NUCLEOTIDE SEQUENCE [LARGE SCALE GENOMIC DNA]</scope>
    <source>
        <strain evidence="3">sand1-3</strain>
    </source>
</reference>
<protein>
    <submittedName>
        <fullName evidence="2">DUF2285 domain-containing protein</fullName>
    </submittedName>
</protein>
<dbReference type="AlphaFoldDB" id="A0A7G9L3Z1"/>
<accession>A0A7G9L3Z1</accession>
<dbReference type="KEGG" id="ssau:H8M03_03055"/>
<feature type="domain" description="T6SS Transcription factor RovC-like DNA binding" evidence="1">
    <location>
        <begin position="135"/>
        <end position="225"/>
    </location>
</feature>
<evidence type="ECO:0000313" key="3">
    <source>
        <dbReference type="Proteomes" id="UP000515861"/>
    </source>
</evidence>
<dbReference type="Pfam" id="PF10074">
    <property type="entry name" value="RovC_DNA-bd"/>
    <property type="match status" value="1"/>
</dbReference>
<dbReference type="Proteomes" id="UP000515861">
    <property type="component" value="Chromosome"/>
</dbReference>
<sequence>MVDADRSLICWEWLRRDPAYRAAFIDRERPARDWGLVRFEDPDFGVPDARPMWSGLRHPGVLRCGAEKGGRENDLIDLGHPLVTGVEKGPLLHCCVSDGLRSLRLDVEMAGTCAGQVQLRYHLSGIASLDRPLATLGRLRRFARSGHIPAEPGNAHLRARMILQLRAFDAFQAGASQRDLALTLLDPSMQVRGWRIDQPHLRSRSQRLVKSAQAMASGGYWALLQ</sequence>
<organism evidence="2 3">
    <name type="scientific">Sphingomonas sabuli</name>
    <dbReference type="NCBI Taxonomy" id="2764186"/>
    <lineage>
        <taxon>Bacteria</taxon>
        <taxon>Pseudomonadati</taxon>
        <taxon>Pseudomonadota</taxon>
        <taxon>Alphaproteobacteria</taxon>
        <taxon>Sphingomonadales</taxon>
        <taxon>Sphingomonadaceae</taxon>
        <taxon>Sphingomonas</taxon>
    </lineage>
</organism>
<proteinExistence type="predicted"/>
<dbReference type="EMBL" id="CP060697">
    <property type="protein sequence ID" value="QNM83340.1"/>
    <property type="molecule type" value="Genomic_DNA"/>
</dbReference>
<name>A0A7G9L3Z1_9SPHN</name>